<name>A0A9P6EP27_9AGAR</name>
<comment type="caution">
    <text evidence="5">The sequence shown here is derived from an EMBL/GenBank/DDBJ whole genome shotgun (WGS) entry which is preliminary data.</text>
</comment>
<protein>
    <submittedName>
        <fullName evidence="5">Uncharacterized protein</fullName>
    </submittedName>
</protein>
<evidence type="ECO:0000256" key="4">
    <source>
        <dbReference type="SAM" id="MobiDB-lite"/>
    </source>
</evidence>
<evidence type="ECO:0000256" key="3">
    <source>
        <dbReference type="ARBA" id="ARBA00023242"/>
    </source>
</evidence>
<dbReference type="GO" id="GO:0000127">
    <property type="term" value="C:transcription factor TFIIIC complex"/>
    <property type="evidence" value="ECO:0007669"/>
    <property type="project" value="TreeGrafter"/>
</dbReference>
<feature type="region of interest" description="Disordered" evidence="4">
    <location>
        <begin position="751"/>
        <end position="779"/>
    </location>
</feature>
<dbReference type="Proteomes" id="UP000807306">
    <property type="component" value="Unassembled WGS sequence"/>
</dbReference>
<keyword evidence="6" id="KW-1185">Reference proteome</keyword>
<proteinExistence type="predicted"/>
<organism evidence="5 6">
    <name type="scientific">Crepidotus variabilis</name>
    <dbReference type="NCBI Taxonomy" id="179855"/>
    <lineage>
        <taxon>Eukaryota</taxon>
        <taxon>Fungi</taxon>
        <taxon>Dikarya</taxon>
        <taxon>Basidiomycota</taxon>
        <taxon>Agaricomycotina</taxon>
        <taxon>Agaricomycetes</taxon>
        <taxon>Agaricomycetidae</taxon>
        <taxon>Agaricales</taxon>
        <taxon>Agaricineae</taxon>
        <taxon>Crepidotaceae</taxon>
        <taxon>Crepidotus</taxon>
    </lineage>
</organism>
<dbReference type="InterPro" id="IPR036322">
    <property type="entry name" value="WD40_repeat_dom_sf"/>
</dbReference>
<dbReference type="Gene3D" id="2.130.10.10">
    <property type="entry name" value="YVTN repeat-like/Quinoprotein amine dehydrogenase"/>
    <property type="match status" value="1"/>
</dbReference>
<dbReference type="AlphaFoldDB" id="A0A9P6EP27"/>
<dbReference type="SUPFAM" id="SSF50978">
    <property type="entry name" value="WD40 repeat-like"/>
    <property type="match status" value="1"/>
</dbReference>
<feature type="compositionally biased region" description="Acidic residues" evidence="4">
    <location>
        <begin position="53"/>
        <end position="77"/>
    </location>
</feature>
<keyword evidence="2" id="KW-0804">Transcription</keyword>
<dbReference type="GO" id="GO:0005634">
    <property type="term" value="C:nucleus"/>
    <property type="evidence" value="ECO:0007669"/>
    <property type="project" value="UniProtKB-SubCell"/>
</dbReference>
<reference evidence="5" key="1">
    <citation type="submission" date="2020-11" db="EMBL/GenBank/DDBJ databases">
        <authorList>
            <consortium name="DOE Joint Genome Institute"/>
            <person name="Ahrendt S."/>
            <person name="Riley R."/>
            <person name="Andreopoulos W."/>
            <person name="Labutti K."/>
            <person name="Pangilinan J."/>
            <person name="Ruiz-Duenas F.J."/>
            <person name="Barrasa J.M."/>
            <person name="Sanchez-Garcia M."/>
            <person name="Camarero S."/>
            <person name="Miyauchi S."/>
            <person name="Serrano A."/>
            <person name="Linde D."/>
            <person name="Babiker R."/>
            <person name="Drula E."/>
            <person name="Ayuso-Fernandez I."/>
            <person name="Pacheco R."/>
            <person name="Padilla G."/>
            <person name="Ferreira P."/>
            <person name="Barriuso J."/>
            <person name="Kellner H."/>
            <person name="Castanera R."/>
            <person name="Alfaro M."/>
            <person name="Ramirez L."/>
            <person name="Pisabarro A.G."/>
            <person name="Kuo A."/>
            <person name="Tritt A."/>
            <person name="Lipzen A."/>
            <person name="He G."/>
            <person name="Yan M."/>
            <person name="Ng V."/>
            <person name="Cullen D."/>
            <person name="Martin F."/>
            <person name="Rosso M.-N."/>
            <person name="Henrissat B."/>
            <person name="Hibbett D."/>
            <person name="Martinez A.T."/>
            <person name="Grigoriev I.V."/>
        </authorList>
    </citation>
    <scope>NUCLEOTIDE SEQUENCE</scope>
    <source>
        <strain evidence="5">CBS 506.95</strain>
    </source>
</reference>
<evidence type="ECO:0000256" key="1">
    <source>
        <dbReference type="ARBA" id="ARBA00004123"/>
    </source>
</evidence>
<keyword evidence="3" id="KW-0539">Nucleus</keyword>
<gene>
    <name evidence="5" type="ORF">CPB83DRAFT_806345</name>
</gene>
<evidence type="ECO:0000313" key="6">
    <source>
        <dbReference type="Proteomes" id="UP000807306"/>
    </source>
</evidence>
<dbReference type="GO" id="GO:0006383">
    <property type="term" value="P:transcription by RNA polymerase III"/>
    <property type="evidence" value="ECO:0007669"/>
    <property type="project" value="TreeGrafter"/>
</dbReference>
<feature type="compositionally biased region" description="Basic residues" evidence="4">
    <location>
        <begin position="1"/>
        <end position="11"/>
    </location>
</feature>
<feature type="region of interest" description="Disordered" evidence="4">
    <location>
        <begin position="1"/>
        <end position="113"/>
    </location>
</feature>
<sequence>MARQLRPRTKRPSYATLAGFEFESSDNEMSSPVRVEVIDDNESDFTTSADGGMSEDDVQVDELDAEEDAEEEVEEERETSIDKEATPPPTRKRRSAKKVANTEPVPTRKFTTPNIKSKHRATPLFSPRDSAERLLRPTGLFTSPEVATTNSSTHSQKVYDRVSKALGSNVGPGPLWELVEDRSWFKEAHQMEIDARDEAVLRPRVYEDILVRNNWAVLEESESAPYIPSNKASVSEESEVLRCYFGPFSSQQRQDFPKLKAIPPSATGSNGHVINAGAPVWALDWCPLYVGDRIDRDFTQYLAVAPFPSFDHAPDIGKKAVKPSPACIQIWSLSSLDSSLEQSGTLHADKGQMKCELVLCIDSGPAFDLKWCPLPSHDLVKSETKVKKLGLLGGTFEDGAFYVYVVPDPSYLRIDGDSPIYVTLDRPILRVELEETSCWSFDWANSDRIAIGTTNGTVAIYNIAAALNAAGPENSQVFSELLPSHYITTHQSAIRSLAWIKVPPCDPTGRPCLDQDPTMIISGGYDGLECLLDAREGRGVTMNRTRDVITSVTYSSFVGGPISIDRDNMVKDYSISPVLLGRGHVLYELQGTAWSVHASDHHPQLAISAADGSCLTTNMYRSQRRVAVPSFVHRIYQMDYNRQTREYRMLDRFLPQEASERPSTAKAANSKQKATSLKSSVASTSSSAWPQQVGVHCVVWNSGNGLNASGLLASGTASGLCRIDNLEGRWARGYIPYGSIQGVRLESTSGIDDDAMDVDGEDEENGIDDAEGDFEEEGG</sequence>
<dbReference type="InterPro" id="IPR015943">
    <property type="entry name" value="WD40/YVTN_repeat-like_dom_sf"/>
</dbReference>
<dbReference type="PANTHER" id="PTHR15052">
    <property type="entry name" value="RNA POLYMERASE III TRANSCRIPTION INITIATION FACTOR COMPLEX SUBUNIT"/>
    <property type="match status" value="1"/>
</dbReference>
<dbReference type="EMBL" id="MU157830">
    <property type="protein sequence ID" value="KAF9532755.1"/>
    <property type="molecule type" value="Genomic_DNA"/>
</dbReference>
<dbReference type="OrthoDB" id="4703at2759"/>
<dbReference type="PANTHER" id="PTHR15052:SF2">
    <property type="entry name" value="GENERAL TRANSCRIPTION FACTOR 3C POLYPEPTIDE 2"/>
    <property type="match status" value="1"/>
</dbReference>
<evidence type="ECO:0000256" key="2">
    <source>
        <dbReference type="ARBA" id="ARBA00023163"/>
    </source>
</evidence>
<evidence type="ECO:0000313" key="5">
    <source>
        <dbReference type="EMBL" id="KAF9532755.1"/>
    </source>
</evidence>
<comment type="subcellular location">
    <subcellularLocation>
        <location evidence="1">Nucleus</location>
    </subcellularLocation>
</comment>
<accession>A0A9P6EP27</accession>
<dbReference type="InterPro" id="IPR052416">
    <property type="entry name" value="GTF3C_component"/>
</dbReference>